<dbReference type="Pfam" id="PF19580">
    <property type="entry name" value="Exo_endo_phos_3"/>
    <property type="match status" value="1"/>
</dbReference>
<evidence type="ECO:0000256" key="1">
    <source>
        <dbReference type="SAM" id="SignalP"/>
    </source>
</evidence>
<organism evidence="3 4">
    <name type="scientific">Treponema primitia (strain ATCC BAA-887 / DSM 12427 / ZAS-2)</name>
    <dbReference type="NCBI Taxonomy" id="545694"/>
    <lineage>
        <taxon>Bacteria</taxon>
        <taxon>Pseudomonadati</taxon>
        <taxon>Spirochaetota</taxon>
        <taxon>Spirochaetia</taxon>
        <taxon>Spirochaetales</taxon>
        <taxon>Treponemataceae</taxon>
        <taxon>Treponema</taxon>
    </lineage>
</organism>
<dbReference type="InterPro" id="IPR036691">
    <property type="entry name" value="Endo/exonu/phosph_ase_sf"/>
</dbReference>
<dbReference type="EMBL" id="CP001843">
    <property type="protein sequence ID" value="AEF85428.1"/>
    <property type="molecule type" value="Genomic_DNA"/>
</dbReference>
<proteinExistence type="predicted"/>
<dbReference type="Gene3D" id="3.60.10.10">
    <property type="entry name" value="Endonuclease/exonuclease/phosphatase"/>
    <property type="match status" value="1"/>
</dbReference>
<dbReference type="eggNOG" id="COG3568">
    <property type="taxonomic scope" value="Bacteria"/>
</dbReference>
<dbReference type="GO" id="GO:0004519">
    <property type="term" value="F:endonuclease activity"/>
    <property type="evidence" value="ECO:0007669"/>
    <property type="project" value="UniProtKB-KW"/>
</dbReference>
<evidence type="ECO:0000259" key="2">
    <source>
        <dbReference type="Pfam" id="PF19580"/>
    </source>
</evidence>
<dbReference type="HOGENOM" id="CLU_058239_0_0_12"/>
<keyword evidence="3" id="KW-0378">Hydrolase</keyword>
<keyword evidence="3" id="KW-0540">Nuclease</keyword>
<keyword evidence="3" id="KW-0269">Exonuclease</keyword>
<protein>
    <submittedName>
        <fullName evidence="3">Putative endonuclease/exonuclease/phosphatase family protein</fullName>
    </submittedName>
</protein>
<feature type="signal peptide" evidence="1">
    <location>
        <begin position="1"/>
        <end position="22"/>
    </location>
</feature>
<dbReference type="AlphaFoldDB" id="F5YKN8"/>
<keyword evidence="3" id="KW-0255">Endonuclease</keyword>
<keyword evidence="1" id="KW-0732">Signal</keyword>
<dbReference type="KEGG" id="tpi:TREPR_0604"/>
<evidence type="ECO:0000313" key="4">
    <source>
        <dbReference type="Proteomes" id="UP000009223"/>
    </source>
</evidence>
<name>F5YKN8_TREPZ</name>
<dbReference type="STRING" id="545694.TREPR_0604"/>
<dbReference type="InterPro" id="IPR005135">
    <property type="entry name" value="Endo/exonuclease/phosphatase"/>
</dbReference>
<dbReference type="GO" id="GO:0004527">
    <property type="term" value="F:exonuclease activity"/>
    <property type="evidence" value="ECO:0007669"/>
    <property type="project" value="UniProtKB-KW"/>
</dbReference>
<dbReference type="PROSITE" id="PS51257">
    <property type="entry name" value="PROKAR_LIPOPROTEIN"/>
    <property type="match status" value="1"/>
</dbReference>
<feature type="domain" description="Endonuclease/exonuclease/phosphatase" evidence="2">
    <location>
        <begin position="45"/>
        <end position="246"/>
    </location>
</feature>
<accession>F5YKN8</accession>
<gene>
    <name evidence="3" type="ordered locus">TREPR_0604</name>
</gene>
<dbReference type="RefSeq" id="WP_015709420.1">
    <property type="nucleotide sequence ID" value="NC_015578.1"/>
</dbReference>
<reference evidence="4" key="1">
    <citation type="submission" date="2009-12" db="EMBL/GenBank/DDBJ databases">
        <title>Complete sequence of Treponema primitia strain ZAS-2.</title>
        <authorList>
            <person name="Tetu S.G."/>
            <person name="Matson E."/>
            <person name="Ren Q."/>
            <person name="Seshadri R."/>
            <person name="Elbourne L."/>
            <person name="Hassan K.A."/>
            <person name="Durkin A."/>
            <person name="Radune D."/>
            <person name="Mohamoud Y."/>
            <person name="Shay R."/>
            <person name="Jin S."/>
            <person name="Zhang X."/>
            <person name="Lucey K."/>
            <person name="Ballor N.R."/>
            <person name="Ottesen E."/>
            <person name="Rosenthal R."/>
            <person name="Allen A."/>
            <person name="Leadbetter J.R."/>
            <person name="Paulsen I.T."/>
        </authorList>
    </citation>
    <scope>NUCLEOTIDE SEQUENCE [LARGE SCALE GENOMIC DNA]</scope>
    <source>
        <strain evidence="4">ATCC BAA-887 / DSM 12427 / ZAS-2</strain>
    </source>
</reference>
<reference evidence="3 4" key="2">
    <citation type="journal article" date="2011" name="ISME J.">
        <title>RNA-seq reveals cooperative metabolic interactions between two termite-gut spirochete species in co-culture.</title>
        <authorList>
            <person name="Rosenthal A.Z."/>
            <person name="Matson E.G."/>
            <person name="Eldar A."/>
            <person name="Leadbetter J.R."/>
        </authorList>
    </citation>
    <scope>NUCLEOTIDE SEQUENCE [LARGE SCALE GENOMIC DNA]</scope>
    <source>
        <strain evidence="4">ATCC BAA-887 / DSM 12427 / ZAS-2</strain>
    </source>
</reference>
<dbReference type="Proteomes" id="UP000009223">
    <property type="component" value="Chromosome"/>
</dbReference>
<feature type="chain" id="PRO_5003335289" evidence="1">
    <location>
        <begin position="23"/>
        <end position="408"/>
    </location>
</feature>
<evidence type="ECO:0000313" key="3">
    <source>
        <dbReference type="EMBL" id="AEF85428.1"/>
    </source>
</evidence>
<dbReference type="OrthoDB" id="184983at2"/>
<sequence>MYFQLFKRVRCVWAVCILVALSAGCSLTSPSENGGTGPVPGNLRIVTWNVQALFDGNQAGTEYDEYLNEAGWGSDKFSARVSALSRAIASIDGGPPDILALEEIENSQCLDALAKGELSKYGYGWTYFSKNKGSSLGLGVLSRYPFTETRVHGITWDQQTAPRPVLELWLRPQDTPLVLFVCHWKSKLGGDDQTETLRRASARVILRRIVEIRRDYPKIPGVIMGDLNENHDEFYRRDGKVLSALMPDAPEAAEYARGTSLHVARGTSLQVARGTSLQVAGLYAGSSPTEVGPAKAGTGSTAESTGDFLIISGEKPPSAANFDGLAFYSPWGQELLNGSYYYKNNWETIDHFLLTEQFFDQAGWDFSFCRVLDQEPFVNAKGVPSSYSPRTGQGLSDHLPLMLVLSKQ</sequence>
<keyword evidence="4" id="KW-1185">Reference proteome</keyword>
<dbReference type="SUPFAM" id="SSF56219">
    <property type="entry name" value="DNase I-like"/>
    <property type="match status" value="1"/>
</dbReference>
<dbReference type="PANTHER" id="PTHR42834:SF1">
    <property type="entry name" value="ENDONUCLEASE_EXONUCLEASE_PHOSPHATASE FAMILY PROTEIN (AFU_ORTHOLOGUE AFUA_3G09210)"/>
    <property type="match status" value="1"/>
</dbReference>
<dbReference type="PANTHER" id="PTHR42834">
    <property type="entry name" value="ENDONUCLEASE/EXONUCLEASE/PHOSPHATASE FAMILY PROTEIN (AFU_ORTHOLOGUE AFUA_3G09210)"/>
    <property type="match status" value="1"/>
</dbReference>